<evidence type="ECO:0000313" key="6">
    <source>
        <dbReference type="EMBL" id="CAH0727075.1"/>
    </source>
</evidence>
<gene>
    <name evidence="6" type="ORF">BINO364_LOCUS12461</name>
</gene>
<evidence type="ECO:0000313" key="7">
    <source>
        <dbReference type="Proteomes" id="UP000838878"/>
    </source>
</evidence>
<feature type="non-terminal residue" evidence="6">
    <location>
        <position position="901"/>
    </location>
</feature>
<keyword evidence="4" id="KW-0812">Transmembrane</keyword>
<dbReference type="Pfam" id="PF00201">
    <property type="entry name" value="UDPGT"/>
    <property type="match status" value="2"/>
</dbReference>
<dbReference type="GO" id="GO:0008194">
    <property type="term" value="F:UDP-glycosyltransferase activity"/>
    <property type="evidence" value="ECO:0007669"/>
    <property type="project" value="InterPro"/>
</dbReference>
<dbReference type="FunFam" id="3.40.50.2000:FF:000050">
    <property type="entry name" value="UDP-glucuronosyltransferase"/>
    <property type="match status" value="2"/>
</dbReference>
<dbReference type="InterPro" id="IPR050271">
    <property type="entry name" value="UDP-glycosyltransferase"/>
</dbReference>
<keyword evidence="4" id="KW-1133">Transmembrane helix</keyword>
<comment type="similarity">
    <text evidence="1">Belongs to the UDP-glycosyltransferase family.</text>
</comment>
<evidence type="ECO:0008006" key="8">
    <source>
        <dbReference type="Google" id="ProtNLM"/>
    </source>
</evidence>
<dbReference type="InterPro" id="IPR002213">
    <property type="entry name" value="UDP_glucos_trans"/>
</dbReference>
<keyword evidence="4" id="KW-0472">Membrane</keyword>
<dbReference type="Gene3D" id="3.40.50.2000">
    <property type="entry name" value="Glycogen Phosphorylase B"/>
    <property type="match status" value="3"/>
</dbReference>
<dbReference type="CDD" id="cd03784">
    <property type="entry name" value="GT1_Gtf-like"/>
    <property type="match status" value="2"/>
</dbReference>
<feature type="chain" id="PRO_5035441842" description="UDP-glycosyltransferase" evidence="5">
    <location>
        <begin position="24"/>
        <end position="901"/>
    </location>
</feature>
<dbReference type="PANTHER" id="PTHR48043">
    <property type="entry name" value="EG:EG0003.4 PROTEIN-RELATED"/>
    <property type="match status" value="1"/>
</dbReference>
<keyword evidence="7" id="KW-1185">Reference proteome</keyword>
<evidence type="ECO:0000256" key="2">
    <source>
        <dbReference type="ARBA" id="ARBA00022676"/>
    </source>
</evidence>
<keyword evidence="5" id="KW-0732">Signal</keyword>
<dbReference type="Proteomes" id="UP000838878">
    <property type="component" value="Chromosome 6"/>
</dbReference>
<dbReference type="OrthoDB" id="5835829at2759"/>
<keyword evidence="3" id="KW-0808">Transferase</keyword>
<dbReference type="PROSITE" id="PS00375">
    <property type="entry name" value="UDPGT"/>
    <property type="match status" value="1"/>
</dbReference>
<dbReference type="EMBL" id="OV170226">
    <property type="protein sequence ID" value="CAH0727075.1"/>
    <property type="molecule type" value="Genomic_DNA"/>
</dbReference>
<keyword evidence="2" id="KW-0328">Glycosyltransferase</keyword>
<evidence type="ECO:0000256" key="3">
    <source>
        <dbReference type="ARBA" id="ARBA00022679"/>
    </source>
</evidence>
<feature type="transmembrane region" description="Helical" evidence="4">
    <location>
        <begin position="468"/>
        <end position="491"/>
    </location>
</feature>
<evidence type="ECO:0000256" key="1">
    <source>
        <dbReference type="ARBA" id="ARBA00009995"/>
    </source>
</evidence>
<accession>A0A8J9VTQ0</accession>
<organism evidence="6 7">
    <name type="scientific">Brenthis ino</name>
    <name type="common">lesser marbled fritillary</name>
    <dbReference type="NCBI Taxonomy" id="405034"/>
    <lineage>
        <taxon>Eukaryota</taxon>
        <taxon>Metazoa</taxon>
        <taxon>Ecdysozoa</taxon>
        <taxon>Arthropoda</taxon>
        <taxon>Hexapoda</taxon>
        <taxon>Insecta</taxon>
        <taxon>Pterygota</taxon>
        <taxon>Neoptera</taxon>
        <taxon>Endopterygota</taxon>
        <taxon>Lepidoptera</taxon>
        <taxon>Glossata</taxon>
        <taxon>Ditrysia</taxon>
        <taxon>Papilionoidea</taxon>
        <taxon>Nymphalidae</taxon>
        <taxon>Heliconiinae</taxon>
        <taxon>Argynnini</taxon>
        <taxon>Brenthis</taxon>
    </lineage>
</organism>
<dbReference type="SUPFAM" id="SSF53756">
    <property type="entry name" value="UDP-Glycosyltransferase/glycogen phosphorylase"/>
    <property type="match status" value="2"/>
</dbReference>
<feature type="signal peptide" evidence="5">
    <location>
        <begin position="1"/>
        <end position="23"/>
    </location>
</feature>
<proteinExistence type="inferred from homology"/>
<sequence>MRNFIVFIIFLLSVATSVDQAYSLNILGVFPYEGKSHFFVFKHYLEELAQRGHNVTVISYFPRDKPLINYHDISLAGKAKILEDVFSLQRSYYNIFKISLFLFSSGTENCKILLADENVQNLWKSKTKFDVIVVEQFNSDCALGLAYALSAPVVGMTSHVLMPWAYKRFGVPYNPSYVSFQFLEGGTKPTFYQRVERTIWDTYFNIGYKFMSQDVDQKTLAQYFDNIPPLEELAHNMKFMLIYTNFILTGSTLYPPNVVEVGGYHVAKPKPLSNELLKFIEESQHGVIYISFGSMLKAALTPKEKIDAIVIALAELPQRVIWKWEEETLPGNPKNIYLSKWLPQNDILAHPKVIAFYSHCGLLGTTEAIYHGVPIVAMPIFGDQPSNAAAVEESGLGVQVQISELTKEKLLQKFKTILDPEFRERVKMLSKAWHDRPVSAMDSAIYWTEFAARHQNFTFRAPAADVPLYQYICLDIISVFTFVFIIAIVTLKTLLSFVFLDTLNILGVFSLPIKSHFFVFSPYLKELANRGHNVTVISFYPQKEPMVNYYDIDLGENAPAMEISQPINKSLFMVFLSTTIFHAFSGPLTCKILFDNENVQNLWEAHVNFDLVIVEQFNSDCGLALAHALRAPVIGITSHVLLPWHYNRFGVPYNPSYVPFGFVDAGTKPTFMQRLTRYFFYNQVNIIYTYVSQVIEQSIVQEFLSDTPPLSDLAKDIKLVLVYQNFVFFGSTIAPPNVIEVGGFHVAEPKPLPDDLKKFIEESEYGVIYISFGTILKASSMSTDKLQSIINALNELPQRVIWKWNKKSLQGNPKNIYLAKWLPQNDILAHPKLKAFFSHCGLLGITEALYHGVPVVGMPIYGDQPTNAAAVEESGLGVQVQLDLITKEYILDKFKIVLDPV</sequence>
<evidence type="ECO:0000256" key="4">
    <source>
        <dbReference type="SAM" id="Phobius"/>
    </source>
</evidence>
<evidence type="ECO:0000256" key="5">
    <source>
        <dbReference type="SAM" id="SignalP"/>
    </source>
</evidence>
<dbReference type="PANTHER" id="PTHR48043:SF114">
    <property type="entry name" value="IP04436P-RELATED"/>
    <property type="match status" value="1"/>
</dbReference>
<reference evidence="6" key="1">
    <citation type="submission" date="2021-12" db="EMBL/GenBank/DDBJ databases">
        <authorList>
            <person name="Martin H S."/>
        </authorList>
    </citation>
    <scope>NUCLEOTIDE SEQUENCE</scope>
</reference>
<dbReference type="AlphaFoldDB" id="A0A8J9VTQ0"/>
<name>A0A8J9VTQ0_9NEOP</name>
<dbReference type="InterPro" id="IPR035595">
    <property type="entry name" value="UDP_glycos_trans_CS"/>
</dbReference>
<protein>
    <recommendedName>
        <fullName evidence="8">UDP-glycosyltransferase</fullName>
    </recommendedName>
</protein>